<keyword evidence="2" id="KW-0812">Transmembrane</keyword>
<feature type="transmembrane region" description="Helical" evidence="2">
    <location>
        <begin position="193"/>
        <end position="214"/>
    </location>
</feature>
<feature type="region of interest" description="Disordered" evidence="1">
    <location>
        <begin position="245"/>
        <end position="266"/>
    </location>
</feature>
<evidence type="ECO:0000256" key="1">
    <source>
        <dbReference type="SAM" id="MobiDB-lite"/>
    </source>
</evidence>
<accession>A0A9E8CKP2</accession>
<dbReference type="SUPFAM" id="SSF52540">
    <property type="entry name" value="P-loop containing nucleoside triphosphate hydrolases"/>
    <property type="match status" value="1"/>
</dbReference>
<dbReference type="EMBL" id="CP102774">
    <property type="protein sequence ID" value="UZF87132.1"/>
    <property type="molecule type" value="Genomic_DNA"/>
</dbReference>
<dbReference type="PANTHER" id="PTHR32309">
    <property type="entry name" value="TYROSINE-PROTEIN KINASE"/>
    <property type="match status" value="1"/>
</dbReference>
<dbReference type="InterPro" id="IPR050445">
    <property type="entry name" value="Bact_polysacc_biosynth/exp"/>
</dbReference>
<reference evidence="3" key="1">
    <citation type="submission" date="2022-08" db="EMBL/GenBank/DDBJ databases">
        <title>Complete Genome Sequences of 2 Bosea sp. soil isolates.</title>
        <authorList>
            <person name="Alvarez Arevalo M."/>
            <person name="Sterndorff E.B."/>
            <person name="Faurdal D."/>
            <person name="Joergensen T.S."/>
            <person name="Weber T."/>
        </authorList>
    </citation>
    <scope>NUCLEOTIDE SEQUENCE</scope>
    <source>
        <strain evidence="3">NBC_00436</strain>
    </source>
</reference>
<dbReference type="InterPro" id="IPR027417">
    <property type="entry name" value="P-loop_NTPase"/>
</dbReference>
<dbReference type="Gene3D" id="3.40.50.300">
    <property type="entry name" value="P-loop containing nucleotide triphosphate hydrolases"/>
    <property type="match status" value="1"/>
</dbReference>
<dbReference type="GO" id="GO:0005886">
    <property type="term" value="C:plasma membrane"/>
    <property type="evidence" value="ECO:0007669"/>
    <property type="project" value="TreeGrafter"/>
</dbReference>
<proteinExistence type="predicted"/>
<name>A0A9E8CKP2_9HYPH</name>
<dbReference type="PANTHER" id="PTHR32309:SF13">
    <property type="entry name" value="FERRIC ENTEROBACTIN TRANSPORT PROTEIN FEPE"/>
    <property type="match status" value="1"/>
</dbReference>
<dbReference type="GO" id="GO:0004713">
    <property type="term" value="F:protein tyrosine kinase activity"/>
    <property type="evidence" value="ECO:0007669"/>
    <property type="project" value="TreeGrafter"/>
</dbReference>
<organism evidence="3">
    <name type="scientific">Bosea sp. NBC_00436</name>
    <dbReference type="NCBI Taxonomy" id="2969620"/>
    <lineage>
        <taxon>Bacteria</taxon>
        <taxon>Pseudomonadati</taxon>
        <taxon>Pseudomonadota</taxon>
        <taxon>Alphaproteobacteria</taxon>
        <taxon>Hyphomicrobiales</taxon>
        <taxon>Boseaceae</taxon>
        <taxon>Bosea</taxon>
    </lineage>
</organism>
<sequence length="492" mass="52422">MAAGAFFVLLKGATYTASTQFLVYVKEVQPGSELVVSLGRADLTQVENEIEIIRSRGTLAKVVSSLNLASDPEFVPAPTLPEQLVRWLAGRSQTAADESRSRQEIAIASLAKHISPQRIGTSHTILLNVTTSSSEKSTLIANEISQVMLQARGADQEGDRSPLLRERLQGLGPGIYVMTPALVPDKPNGPRRILIVLGAVFVGFLIGTALALLLDLQDKSIRTANQVERFGLECLGAIPWLSRRKPASANEPGSMRQRTTEGEFAPSPLLDQTLLRMAVAAEAAKARVVGIASPIAGDGATTVARHFAQTAARSQKVLLVEAGRNALSMPRPEAASPDPTAVGNAHLETRDGDLWHDDAGGPDVLTIAASPDGDGCANWWMHCGRKSLAAYDLIIVGLPPLEQGAAFHMAAQNIDGILLVMKWGGADAERIERAFAVSGAAPADFIGAVLNGVDSRMIGLFGDELWKAEATISARRRPFVMAMRMEPVAEPT</sequence>
<evidence type="ECO:0008006" key="4">
    <source>
        <dbReference type="Google" id="ProtNLM"/>
    </source>
</evidence>
<evidence type="ECO:0000313" key="3">
    <source>
        <dbReference type="EMBL" id="UZF87132.1"/>
    </source>
</evidence>
<dbReference type="AlphaFoldDB" id="A0A9E8CKP2"/>
<gene>
    <name evidence="3" type="ORF">NWE54_25855</name>
</gene>
<keyword evidence="2" id="KW-1133">Transmembrane helix</keyword>
<keyword evidence="2" id="KW-0472">Membrane</keyword>
<evidence type="ECO:0000256" key="2">
    <source>
        <dbReference type="SAM" id="Phobius"/>
    </source>
</evidence>
<protein>
    <recommendedName>
        <fullName evidence="4">Tyrosine kinase G-rich domain-containing protein</fullName>
    </recommendedName>
</protein>